<keyword evidence="1" id="KW-0812">Transmembrane</keyword>
<evidence type="ECO:0000313" key="3">
    <source>
        <dbReference type="Proteomes" id="UP000199400"/>
    </source>
</evidence>
<keyword evidence="1" id="KW-1133">Transmembrane helix</keyword>
<dbReference type="STRING" id="54.SAMN02745121_02067"/>
<evidence type="ECO:0000313" key="2">
    <source>
        <dbReference type="EMBL" id="SFD87799.1"/>
    </source>
</evidence>
<dbReference type="InterPro" id="IPR021125">
    <property type="entry name" value="DUF2127"/>
</dbReference>
<gene>
    <name evidence="2" type="ORF">SAMN02745121_02067</name>
</gene>
<keyword evidence="3" id="KW-1185">Reference proteome</keyword>
<feature type="transmembrane region" description="Helical" evidence="1">
    <location>
        <begin position="20"/>
        <end position="43"/>
    </location>
</feature>
<dbReference type="EMBL" id="FOMX01000005">
    <property type="protein sequence ID" value="SFD87799.1"/>
    <property type="molecule type" value="Genomic_DNA"/>
</dbReference>
<proteinExistence type="predicted"/>
<dbReference type="AlphaFoldDB" id="A0A1I1VYE9"/>
<reference evidence="3" key="1">
    <citation type="submission" date="2016-10" db="EMBL/GenBank/DDBJ databases">
        <authorList>
            <person name="Varghese N."/>
            <person name="Submissions S."/>
        </authorList>
    </citation>
    <scope>NUCLEOTIDE SEQUENCE [LARGE SCALE GENOMIC DNA]</scope>
    <source>
        <strain evidence="3">ATCC 25963</strain>
    </source>
</reference>
<keyword evidence="1" id="KW-0472">Membrane</keyword>
<accession>A0A1I1VYE9</accession>
<evidence type="ECO:0000256" key="1">
    <source>
        <dbReference type="SAM" id="Phobius"/>
    </source>
</evidence>
<dbReference type="Proteomes" id="UP000199400">
    <property type="component" value="Unassembled WGS sequence"/>
</dbReference>
<dbReference type="Pfam" id="PF09900">
    <property type="entry name" value="DUF2127"/>
    <property type="match status" value="1"/>
</dbReference>
<dbReference type="RefSeq" id="WP_096330850.1">
    <property type="nucleotide sequence ID" value="NZ_FOMX01000005.1"/>
</dbReference>
<sequence length="170" mass="18302">MTCADRRGRHERADGRRDRLLRAIALFKFGKAALLATVALGALELLRPAVAERAQAWLSALSLHSERAELQRLLAGLAGVSPGRLAELGVGSFLYGALFAIEGVGLWLGRRWAESVTVVTTLSFVPFEVHHLLRHPRATGASALALNLAVAAILIRRLRRGRAEGDGAGR</sequence>
<organism evidence="2 3">
    <name type="scientific">Nannocystis exedens</name>
    <dbReference type="NCBI Taxonomy" id="54"/>
    <lineage>
        <taxon>Bacteria</taxon>
        <taxon>Pseudomonadati</taxon>
        <taxon>Myxococcota</taxon>
        <taxon>Polyangia</taxon>
        <taxon>Nannocystales</taxon>
        <taxon>Nannocystaceae</taxon>
        <taxon>Nannocystis</taxon>
    </lineage>
</organism>
<dbReference type="OrthoDB" id="121772at2"/>
<feature type="transmembrane region" description="Helical" evidence="1">
    <location>
        <begin position="88"/>
        <end position="108"/>
    </location>
</feature>
<protein>
    <submittedName>
        <fullName evidence="2">Uncharacterized membrane protein, DUF2068 family</fullName>
    </submittedName>
</protein>
<name>A0A1I1VYE9_9BACT</name>